<comment type="similarity">
    <text evidence="6">Belongs to the ABC-4 integral membrane protein family.</text>
</comment>
<accession>A0ABN1WDN3</accession>
<evidence type="ECO:0000256" key="7">
    <source>
        <dbReference type="SAM" id="Phobius"/>
    </source>
</evidence>
<dbReference type="InterPro" id="IPR003838">
    <property type="entry name" value="ABC3_permease_C"/>
</dbReference>
<keyword evidence="5 7" id="KW-0472">Membrane</keyword>
<evidence type="ECO:0000256" key="6">
    <source>
        <dbReference type="ARBA" id="ARBA00038076"/>
    </source>
</evidence>
<feature type="transmembrane region" description="Helical" evidence="7">
    <location>
        <begin position="706"/>
        <end position="733"/>
    </location>
</feature>
<evidence type="ECO:0000256" key="4">
    <source>
        <dbReference type="ARBA" id="ARBA00022989"/>
    </source>
</evidence>
<gene>
    <name evidence="9" type="ORF">GCM10009665_42550</name>
</gene>
<feature type="transmembrane region" description="Helical" evidence="7">
    <location>
        <begin position="348"/>
        <end position="368"/>
    </location>
</feature>
<evidence type="ECO:0000313" key="10">
    <source>
        <dbReference type="Proteomes" id="UP001500037"/>
    </source>
</evidence>
<evidence type="ECO:0000256" key="1">
    <source>
        <dbReference type="ARBA" id="ARBA00004651"/>
    </source>
</evidence>
<protein>
    <recommendedName>
        <fullName evidence="8">ABC3 transporter permease C-terminal domain-containing protein</fullName>
    </recommendedName>
</protein>
<comment type="caution">
    <text evidence="9">The sequence shown here is derived from an EMBL/GenBank/DDBJ whole genome shotgun (WGS) entry which is preliminary data.</text>
</comment>
<dbReference type="PANTHER" id="PTHR30572:SF4">
    <property type="entry name" value="ABC TRANSPORTER PERMEASE YTRF"/>
    <property type="match status" value="1"/>
</dbReference>
<sequence length="795" mass="79149">MSALGTIVRSGVARRRVQTLVMTLTTLLAVTSSVLAAALLVASQGPFDHAFARQDGAHLTVLFDPAKATAAQVAATAQAPGVSVAGGPYPALSLAPRTGANRGDWPVGQQLPAMTIVGRGDGGGPVDRLELAQGRWPKGSGEIVLAADREPLGLGDAMTFPQLPGAPTLTVVGLARSIGASADGWVAPAQLAALTAPGTEPGQQMLYRLRSAATDADVTAGRSAIAATVPAGSLASVASYLSVKLVADRDASTYVPFVVTFGVLGLAMSVLIIGIVVSGAVGAATRRIGILKALGFSPAQVARGYVGQALIPAAVGSVLGVALGNLAAAGVMSEADRVYGAGSAGVPLWIDLAVPGGALAVVALTALLPALRAGRLRAVEALAVGRTRQAGRGPALQHLLGRLPLPRTVTLALAGPVGRPARAATTAVAVALGTIGVTLGLGLALSLGAIQDGLNRQSPGAVVLRPADQGPGLPPAPAASRAAEGGGAAAAAVDAKIAAQPGTRRHFAVGQTSVSVAGLAGPTPVVAYQGDSSWGSYQMISGSWFDGPGQAVVPSGFLHTTGARIGDTITLTNQGHRAPVKIVGEALDLREAGMVILTDGRSLAGLDAQLDPWSIEYDIDLAPGTDKAAYVEALGTALKPDGFAAQPGDSELSGTVVSMDAVAAMLTAMLLAVAGLGVLNTVVLDTRERVHDLGVLKALGMAPRQVVAMVLLSVAVVGLPAGAIGVPIGIAVHDAVLPAMARAAGSALPAADLAVYHLPVLVPLLLGGLVVAVLGALLPAGWAARARTASALRTE</sequence>
<dbReference type="EMBL" id="BAAALF010000078">
    <property type="protein sequence ID" value="GAA1247061.1"/>
    <property type="molecule type" value="Genomic_DNA"/>
</dbReference>
<dbReference type="PANTHER" id="PTHR30572">
    <property type="entry name" value="MEMBRANE COMPONENT OF TRANSPORTER-RELATED"/>
    <property type="match status" value="1"/>
</dbReference>
<keyword evidence="10" id="KW-1185">Reference proteome</keyword>
<feature type="domain" description="ABC3 transporter permease C-terminal" evidence="8">
    <location>
        <begin position="260"/>
        <end position="375"/>
    </location>
</feature>
<keyword evidence="2" id="KW-1003">Cell membrane</keyword>
<dbReference type="InterPro" id="IPR050250">
    <property type="entry name" value="Macrolide_Exporter_MacB"/>
</dbReference>
<feature type="transmembrane region" description="Helical" evidence="7">
    <location>
        <begin position="753"/>
        <end position="778"/>
    </location>
</feature>
<feature type="domain" description="ABC3 transporter permease C-terminal" evidence="8">
    <location>
        <begin position="665"/>
        <end position="780"/>
    </location>
</feature>
<feature type="transmembrane region" description="Helical" evidence="7">
    <location>
        <begin position="427"/>
        <end position="450"/>
    </location>
</feature>
<feature type="transmembrane region" description="Helical" evidence="7">
    <location>
        <begin position="254"/>
        <end position="284"/>
    </location>
</feature>
<keyword evidence="4 7" id="KW-1133">Transmembrane helix</keyword>
<reference evidence="9 10" key="1">
    <citation type="journal article" date="2019" name="Int. J. Syst. Evol. Microbiol.">
        <title>The Global Catalogue of Microorganisms (GCM) 10K type strain sequencing project: providing services to taxonomists for standard genome sequencing and annotation.</title>
        <authorList>
            <consortium name="The Broad Institute Genomics Platform"/>
            <consortium name="The Broad Institute Genome Sequencing Center for Infectious Disease"/>
            <person name="Wu L."/>
            <person name="Ma J."/>
        </authorList>
    </citation>
    <scope>NUCLEOTIDE SEQUENCE [LARGE SCALE GENOMIC DNA]</scope>
    <source>
        <strain evidence="9 10">JCM 13004</strain>
    </source>
</reference>
<name>A0ABN1WDN3_9ACTN</name>
<keyword evidence="3 7" id="KW-0812">Transmembrane</keyword>
<feature type="transmembrane region" description="Helical" evidence="7">
    <location>
        <begin position="305"/>
        <end position="328"/>
    </location>
</feature>
<evidence type="ECO:0000259" key="8">
    <source>
        <dbReference type="Pfam" id="PF02687"/>
    </source>
</evidence>
<evidence type="ECO:0000313" key="9">
    <source>
        <dbReference type="EMBL" id="GAA1247061.1"/>
    </source>
</evidence>
<organism evidence="9 10">
    <name type="scientific">Kitasatospora nipponensis</name>
    <dbReference type="NCBI Taxonomy" id="258049"/>
    <lineage>
        <taxon>Bacteria</taxon>
        <taxon>Bacillati</taxon>
        <taxon>Actinomycetota</taxon>
        <taxon>Actinomycetes</taxon>
        <taxon>Kitasatosporales</taxon>
        <taxon>Streptomycetaceae</taxon>
        <taxon>Kitasatospora</taxon>
    </lineage>
</organism>
<proteinExistence type="inferred from homology"/>
<evidence type="ECO:0000256" key="2">
    <source>
        <dbReference type="ARBA" id="ARBA00022475"/>
    </source>
</evidence>
<evidence type="ECO:0000256" key="5">
    <source>
        <dbReference type="ARBA" id="ARBA00023136"/>
    </source>
</evidence>
<dbReference type="Pfam" id="PF02687">
    <property type="entry name" value="FtsX"/>
    <property type="match status" value="2"/>
</dbReference>
<evidence type="ECO:0000256" key="3">
    <source>
        <dbReference type="ARBA" id="ARBA00022692"/>
    </source>
</evidence>
<feature type="transmembrane region" description="Helical" evidence="7">
    <location>
        <begin position="661"/>
        <end position="685"/>
    </location>
</feature>
<dbReference type="Proteomes" id="UP001500037">
    <property type="component" value="Unassembled WGS sequence"/>
</dbReference>
<dbReference type="RefSeq" id="WP_344443437.1">
    <property type="nucleotide sequence ID" value="NZ_BAAALF010000078.1"/>
</dbReference>
<comment type="subcellular location">
    <subcellularLocation>
        <location evidence="1">Cell membrane</location>
        <topology evidence="1">Multi-pass membrane protein</topology>
    </subcellularLocation>
</comment>